<dbReference type="SUPFAM" id="SSF55729">
    <property type="entry name" value="Acyl-CoA N-acyltransferases (Nat)"/>
    <property type="match status" value="1"/>
</dbReference>
<gene>
    <name evidence="2" type="ORF">MCCS_23200</name>
</gene>
<dbReference type="Proteomes" id="UP000194154">
    <property type="component" value="Chromosome"/>
</dbReference>
<sequence length="204" mass="23390">MKIKFATNSDIQAILDVQQAALQEISNEDMLVTLSEEEITQNVNDGMLCICQVDGRTAAFRSMHIPGEDYLGKYIALDPADRDKLIYSDITIVHPDYRGRGLQKVLGEWLFQAIDNKYKIIMATVHPDNIASIKDKFHHGMKIVAIDNVYGEKVRYVFVLFRDKDCKYEEEVAVEMTDDKEIRRLLRAGYKGVALRNNLLIFTK</sequence>
<dbReference type="GO" id="GO:0016747">
    <property type="term" value="F:acyltransferase activity, transferring groups other than amino-acyl groups"/>
    <property type="evidence" value="ECO:0007669"/>
    <property type="project" value="InterPro"/>
</dbReference>
<dbReference type="InterPro" id="IPR016181">
    <property type="entry name" value="Acyl_CoA_acyltransferase"/>
</dbReference>
<dbReference type="GeneID" id="35296400"/>
<dbReference type="AlphaFoldDB" id="A0A1W7AFD9"/>
<evidence type="ECO:0000313" key="2">
    <source>
        <dbReference type="EMBL" id="ARQ07900.1"/>
    </source>
</evidence>
<dbReference type="KEGG" id="mcak:MCCS_23200"/>
<organism evidence="2 3">
    <name type="scientific">Macrococcoides canis</name>
    <dbReference type="NCBI Taxonomy" id="1855823"/>
    <lineage>
        <taxon>Bacteria</taxon>
        <taxon>Bacillati</taxon>
        <taxon>Bacillota</taxon>
        <taxon>Bacilli</taxon>
        <taxon>Bacillales</taxon>
        <taxon>Staphylococcaceae</taxon>
        <taxon>Macrococcoides</taxon>
    </lineage>
</organism>
<dbReference type="Gene3D" id="3.40.630.30">
    <property type="match status" value="1"/>
</dbReference>
<dbReference type="EMBL" id="CP021059">
    <property type="protein sequence ID" value="ARQ07900.1"/>
    <property type="molecule type" value="Genomic_DNA"/>
</dbReference>
<protein>
    <recommendedName>
        <fullName evidence="1">N-acetyltransferase domain-containing protein</fullName>
    </recommendedName>
</protein>
<name>A0A1W7AFD9_9STAP</name>
<evidence type="ECO:0000313" key="3">
    <source>
        <dbReference type="Proteomes" id="UP000194154"/>
    </source>
</evidence>
<proteinExistence type="predicted"/>
<accession>A0A1W7AFD9</accession>
<dbReference type="Pfam" id="PF00583">
    <property type="entry name" value="Acetyltransf_1"/>
    <property type="match status" value="1"/>
</dbReference>
<dbReference type="PROSITE" id="PS51186">
    <property type="entry name" value="GNAT"/>
    <property type="match status" value="1"/>
</dbReference>
<evidence type="ECO:0000259" key="1">
    <source>
        <dbReference type="PROSITE" id="PS51186"/>
    </source>
</evidence>
<dbReference type="InterPro" id="IPR000182">
    <property type="entry name" value="GNAT_dom"/>
</dbReference>
<reference evidence="2 3" key="1">
    <citation type="journal article" date="2017" name="Int. J. Syst. Evol. Microbiol.">
        <title>Macrococcus canis sp. nov., a skin bacterium associated with infections in dogs.</title>
        <authorList>
            <person name="Gobeli Brawand S."/>
            <person name="Cotting K."/>
            <person name="Gomez-Sanz E."/>
            <person name="Collaud A."/>
            <person name="Thomann A."/>
            <person name="Brodard I."/>
            <person name="Rodriguez-Campos S."/>
            <person name="Strauss C."/>
            <person name="Perreten V."/>
        </authorList>
    </citation>
    <scope>NUCLEOTIDE SEQUENCE [LARGE SCALE GENOMIC DNA]</scope>
    <source>
        <strain evidence="2 3">KM45013</strain>
    </source>
</reference>
<dbReference type="STRING" id="1855823.MCCS_23200"/>
<keyword evidence="3" id="KW-1185">Reference proteome</keyword>
<dbReference type="OrthoDB" id="8750087at2"/>
<dbReference type="RefSeq" id="WP_086043426.1">
    <property type="nucleotide sequence ID" value="NZ_CBCRZA010000010.1"/>
</dbReference>
<feature type="domain" description="N-acetyltransferase" evidence="1">
    <location>
        <begin position="1"/>
        <end position="163"/>
    </location>
</feature>